<dbReference type="InterPro" id="IPR029058">
    <property type="entry name" value="AB_hydrolase_fold"/>
</dbReference>
<gene>
    <name evidence="2" type="ORF">ASCRUDRAFT_71726</name>
</gene>
<dbReference type="STRING" id="1344418.A0A1D2VCF8"/>
<proteinExistence type="predicted"/>
<dbReference type="InterPro" id="IPR022742">
    <property type="entry name" value="Hydrolase_4"/>
</dbReference>
<reference evidence="3" key="1">
    <citation type="submission" date="2016-05" db="EMBL/GenBank/DDBJ databases">
        <title>Comparative genomics of biotechnologically important yeasts.</title>
        <authorList>
            <consortium name="DOE Joint Genome Institute"/>
            <person name="Riley R."/>
            <person name="Haridas S."/>
            <person name="Wolfe K.H."/>
            <person name="Lopes M.R."/>
            <person name="Hittinger C.T."/>
            <person name="Goker M."/>
            <person name="Salamov A."/>
            <person name="Wisecaver J."/>
            <person name="Long T.M."/>
            <person name="Aerts A.L."/>
            <person name="Barry K."/>
            <person name="Choi C."/>
            <person name="Clum A."/>
            <person name="Coughlan A.Y."/>
            <person name="Deshpande S."/>
            <person name="Douglass A.P."/>
            <person name="Hanson S.J."/>
            <person name="Klenk H.-P."/>
            <person name="Labutti K."/>
            <person name="Lapidus A."/>
            <person name="Lindquist E."/>
            <person name="Lipzen A."/>
            <person name="Meier-Kolthoff J.P."/>
            <person name="Ohm R.A."/>
            <person name="Otillar R.P."/>
            <person name="Pangilinan J."/>
            <person name="Peng Y."/>
            <person name="Rokas A."/>
            <person name="Rosa C.A."/>
            <person name="Scheuner C."/>
            <person name="Sibirny A.A."/>
            <person name="Slot J.C."/>
            <person name="Stielow J.B."/>
            <person name="Sun H."/>
            <person name="Kurtzman C.P."/>
            <person name="Blackwell M."/>
            <person name="Grigoriev I.V."/>
            <person name="Jeffries T.W."/>
        </authorList>
    </citation>
    <scope>NUCLEOTIDE SEQUENCE [LARGE SCALE GENOMIC DNA]</scope>
    <source>
        <strain evidence="3">DSM 1968</strain>
    </source>
</reference>
<sequence>MDVKVAEQPYKPTNTPIVEVVNINNLDIYTETWSVPNNGEVKGIVLVMHGFAEFSNLYYTILDLLSTNGYECLFFDQRGAGRTSVGKFKGLTNEELVMKDIDRLIEVKILPRLEAKAIKNDNFYLVGHSMGGGIALNYLVLGTYKDKVNGVVVSGPLIRLHPKVDPNFVLKLGLKVLPGLLPTLQIDSKLDKELATSCEAWQKYLFEESLSNPVGTVRQFADMFERGRRLLDQEFYASQKLTPQQLSEKAILIVHGENDEVNDPKASEDFMRVCPIADKKLVLYPHARHSLFIEVETVFSSLSADVLGWLAAH</sequence>
<dbReference type="InterPro" id="IPR051044">
    <property type="entry name" value="MAG_DAG_Lipase"/>
</dbReference>
<dbReference type="GO" id="GO:0016020">
    <property type="term" value="C:membrane"/>
    <property type="evidence" value="ECO:0007669"/>
    <property type="project" value="EnsemblFungi"/>
</dbReference>
<evidence type="ECO:0000313" key="2">
    <source>
        <dbReference type="EMBL" id="ODV59368.1"/>
    </source>
</evidence>
<protein>
    <submittedName>
        <fullName evidence="2">Alpha/beta-hydrolase</fullName>
    </submittedName>
</protein>
<dbReference type="EMBL" id="KV454486">
    <property type="protein sequence ID" value="ODV59368.1"/>
    <property type="molecule type" value="Genomic_DNA"/>
</dbReference>
<dbReference type="FunCoup" id="A0A1D2VCF8">
    <property type="interactions" value="407"/>
</dbReference>
<accession>A0A1D2VCF8</accession>
<dbReference type="InParanoid" id="A0A1D2VCF8"/>
<dbReference type="GO" id="GO:0005811">
    <property type="term" value="C:lipid droplet"/>
    <property type="evidence" value="ECO:0007669"/>
    <property type="project" value="EnsemblFungi"/>
</dbReference>
<keyword evidence="2" id="KW-0378">Hydrolase</keyword>
<keyword evidence="3" id="KW-1185">Reference proteome</keyword>
<organism evidence="2 3">
    <name type="scientific">Ascoidea rubescens DSM 1968</name>
    <dbReference type="NCBI Taxonomy" id="1344418"/>
    <lineage>
        <taxon>Eukaryota</taxon>
        <taxon>Fungi</taxon>
        <taxon>Dikarya</taxon>
        <taxon>Ascomycota</taxon>
        <taxon>Saccharomycotina</taxon>
        <taxon>Saccharomycetes</taxon>
        <taxon>Ascoideaceae</taxon>
        <taxon>Ascoidea</taxon>
    </lineage>
</organism>
<dbReference type="Gene3D" id="3.40.50.1820">
    <property type="entry name" value="alpha/beta hydrolase"/>
    <property type="match status" value="1"/>
</dbReference>
<evidence type="ECO:0000259" key="1">
    <source>
        <dbReference type="Pfam" id="PF12146"/>
    </source>
</evidence>
<feature type="domain" description="Serine aminopeptidase S33" evidence="1">
    <location>
        <begin position="40"/>
        <end position="295"/>
    </location>
</feature>
<dbReference type="GO" id="GO:0006641">
    <property type="term" value="P:triglyceride metabolic process"/>
    <property type="evidence" value="ECO:0007669"/>
    <property type="project" value="EnsemblFungi"/>
</dbReference>
<name>A0A1D2VCF8_9ASCO</name>
<dbReference type="GO" id="GO:0047372">
    <property type="term" value="F:monoacylglycerol lipase activity"/>
    <property type="evidence" value="ECO:0007669"/>
    <property type="project" value="EnsemblFungi"/>
</dbReference>
<dbReference type="PANTHER" id="PTHR11614">
    <property type="entry name" value="PHOSPHOLIPASE-RELATED"/>
    <property type="match status" value="1"/>
</dbReference>
<dbReference type="OrthoDB" id="10249433at2759"/>
<evidence type="ECO:0000313" key="3">
    <source>
        <dbReference type="Proteomes" id="UP000095038"/>
    </source>
</evidence>
<dbReference type="Proteomes" id="UP000095038">
    <property type="component" value="Unassembled WGS sequence"/>
</dbReference>
<dbReference type="GeneID" id="30965622"/>
<dbReference type="Pfam" id="PF12146">
    <property type="entry name" value="Hydrolase_4"/>
    <property type="match status" value="1"/>
</dbReference>
<dbReference type="AlphaFoldDB" id="A0A1D2VCF8"/>
<dbReference type="RefSeq" id="XP_020045675.1">
    <property type="nucleotide sequence ID" value="XM_020191986.1"/>
</dbReference>
<dbReference type="SUPFAM" id="SSF53474">
    <property type="entry name" value="alpha/beta-Hydrolases"/>
    <property type="match status" value="1"/>
</dbReference>